<reference evidence="2" key="1">
    <citation type="submission" date="2020-07" db="EMBL/GenBank/DDBJ databases">
        <title>Huge and variable diversity of episymbiotic CPR bacteria and DPANN archaea in groundwater ecosystems.</title>
        <authorList>
            <person name="He C.Y."/>
            <person name="Keren R."/>
            <person name="Whittaker M."/>
            <person name="Farag I.F."/>
            <person name="Doudna J."/>
            <person name="Cate J.H.D."/>
            <person name="Banfield J.F."/>
        </authorList>
    </citation>
    <scope>NUCLEOTIDE SEQUENCE</scope>
    <source>
        <strain evidence="2">NC_groundwater_1813_Pr3_B-0.1um_71_17</strain>
    </source>
</reference>
<evidence type="ECO:0000256" key="1">
    <source>
        <dbReference type="SAM" id="SignalP"/>
    </source>
</evidence>
<keyword evidence="1" id="KW-0732">Signal</keyword>
<gene>
    <name evidence="2" type="ORF">HZA61_03780</name>
</gene>
<dbReference type="Proteomes" id="UP000696931">
    <property type="component" value="Unassembled WGS sequence"/>
</dbReference>
<feature type="signal peptide" evidence="1">
    <location>
        <begin position="1"/>
        <end position="23"/>
    </location>
</feature>
<name>A0A933SB75_UNCEI</name>
<organism evidence="2 3">
    <name type="scientific">Eiseniibacteriota bacterium</name>
    <dbReference type="NCBI Taxonomy" id="2212470"/>
    <lineage>
        <taxon>Bacteria</taxon>
        <taxon>Candidatus Eiseniibacteriota</taxon>
    </lineage>
</organism>
<protein>
    <recommendedName>
        <fullName evidence="4">OmpH family outer membrane protein</fullName>
    </recommendedName>
</protein>
<sequence length="132" mass="14228">MHLRLALAVSLTLVAALATPAGAPSAGAPPTSAAALARPVGPTGVVLPAADPMAADLQRAIERNQREYAALFGQLARARDEREAFAIQDEMRQSRTGLQIELLRIQAAYARRAGREELAYEFDRTVEALIRH</sequence>
<dbReference type="AlphaFoldDB" id="A0A933SB75"/>
<feature type="chain" id="PRO_5037395461" description="OmpH family outer membrane protein" evidence="1">
    <location>
        <begin position="24"/>
        <end position="132"/>
    </location>
</feature>
<evidence type="ECO:0000313" key="2">
    <source>
        <dbReference type="EMBL" id="MBI5168588.1"/>
    </source>
</evidence>
<evidence type="ECO:0008006" key="4">
    <source>
        <dbReference type="Google" id="ProtNLM"/>
    </source>
</evidence>
<comment type="caution">
    <text evidence="2">The sequence shown here is derived from an EMBL/GenBank/DDBJ whole genome shotgun (WGS) entry which is preliminary data.</text>
</comment>
<evidence type="ECO:0000313" key="3">
    <source>
        <dbReference type="Proteomes" id="UP000696931"/>
    </source>
</evidence>
<accession>A0A933SB75</accession>
<proteinExistence type="predicted"/>
<dbReference type="EMBL" id="JACRIW010000031">
    <property type="protein sequence ID" value="MBI5168588.1"/>
    <property type="molecule type" value="Genomic_DNA"/>
</dbReference>